<evidence type="ECO:0000256" key="1">
    <source>
        <dbReference type="ARBA" id="ARBA00004141"/>
    </source>
</evidence>
<evidence type="ECO:0000256" key="5">
    <source>
        <dbReference type="SAM" id="Phobius"/>
    </source>
</evidence>
<evidence type="ECO:0000256" key="2">
    <source>
        <dbReference type="ARBA" id="ARBA00022692"/>
    </source>
</evidence>
<comment type="subcellular location">
    <subcellularLocation>
        <location evidence="1">Membrane</location>
        <topology evidence="1">Multi-pass membrane protein</topology>
    </subcellularLocation>
</comment>
<dbReference type="Proteomes" id="UP000001460">
    <property type="component" value="Unassembled WGS sequence"/>
</dbReference>
<gene>
    <name evidence="7" type="ORF">CMU_038270</name>
</gene>
<feature type="transmembrane region" description="Helical" evidence="5">
    <location>
        <begin position="440"/>
        <end position="457"/>
    </location>
</feature>
<evidence type="ECO:0000313" key="8">
    <source>
        <dbReference type="Proteomes" id="UP000001460"/>
    </source>
</evidence>
<evidence type="ECO:0000259" key="6">
    <source>
        <dbReference type="Pfam" id="PF01490"/>
    </source>
</evidence>
<feature type="transmembrane region" description="Helical" evidence="5">
    <location>
        <begin position="285"/>
        <end position="309"/>
    </location>
</feature>
<feature type="transmembrane region" description="Helical" evidence="5">
    <location>
        <begin position="494"/>
        <end position="518"/>
    </location>
</feature>
<evidence type="ECO:0000256" key="3">
    <source>
        <dbReference type="ARBA" id="ARBA00022989"/>
    </source>
</evidence>
<dbReference type="VEuPathDB" id="CryptoDB:CMU_038270"/>
<dbReference type="AlphaFoldDB" id="B6A970"/>
<feature type="transmembrane region" description="Helical" evidence="5">
    <location>
        <begin position="207"/>
        <end position="229"/>
    </location>
</feature>
<protein>
    <submittedName>
        <fullName evidence="7">Transmembrane amino acid transporter protein, putative</fullName>
    </submittedName>
</protein>
<reference evidence="7" key="1">
    <citation type="submission" date="2008-06" db="EMBL/GenBank/DDBJ databases">
        <authorList>
            <person name="Lorenzi H."/>
            <person name="Inman J."/>
            <person name="Miller J."/>
            <person name="Schobel S."/>
            <person name="Amedeo P."/>
            <person name="Caler E.V."/>
            <person name="da Silva J."/>
        </authorList>
    </citation>
    <scope>NUCLEOTIDE SEQUENCE [LARGE SCALE GENOMIC DNA]</scope>
    <source>
        <strain evidence="7">RN66</strain>
    </source>
</reference>
<feature type="transmembrane region" description="Helical" evidence="5">
    <location>
        <begin position="463"/>
        <end position="487"/>
    </location>
</feature>
<sequence>MDIEKERNDDSFRSASKAFATMTAGCLGSGIVFLTYGMKMAGFILGISTLIICAISAIITHSIFVVGSLEIGAVDLSSLLVRTSALHTLRKFIRKRSELFTKEYLLANSTDIILSNDEISEMRLNMKFHFKAISIICFLSMAYALPVYFILLRSFTIDLLTHATFSYPEIKFLEYLKNEYILSIIFLFIVIPFSIKSKVSDLDFLGWFSVLSFFILVSAVFFRSIIIPYDGPMPPIMGPTALLPSHGFFEASKMFSFATYAFLCHCLVVPAVLNVKKCSSKRCIYVISASMIFLLSFSLLMTISAYYTFGEATMNNITQNFSPCDHIMGFSRILSCISLCVIIPLFTISLSNFIINDIGLINYMSELAIEDVFQVLFKDRNQHDYTLCVKLSNSTESTMTSIYKELYKYKARSLDSSELISIQTDEQAAKVYRIIRNYRVYLSISILLIAILLSHIARSCTQYVELFCGYIDAFTAAIYPVFVYYILWYNSKSFIINFIIISFSMLSVIGPSLSSIFATYELFL</sequence>
<evidence type="ECO:0000256" key="4">
    <source>
        <dbReference type="ARBA" id="ARBA00023136"/>
    </source>
</evidence>
<feature type="transmembrane region" description="Helical" evidence="5">
    <location>
        <begin position="329"/>
        <end position="355"/>
    </location>
</feature>
<organism evidence="7 8">
    <name type="scientific">Cryptosporidium muris (strain RN66)</name>
    <dbReference type="NCBI Taxonomy" id="441375"/>
    <lineage>
        <taxon>Eukaryota</taxon>
        <taxon>Sar</taxon>
        <taxon>Alveolata</taxon>
        <taxon>Apicomplexa</taxon>
        <taxon>Conoidasida</taxon>
        <taxon>Coccidia</taxon>
        <taxon>Eucoccidiorida</taxon>
        <taxon>Eimeriorina</taxon>
        <taxon>Cryptosporidiidae</taxon>
        <taxon>Cryptosporidium</taxon>
    </lineage>
</organism>
<name>B6A970_CRYMR</name>
<dbReference type="EMBL" id="DS989726">
    <property type="protein sequence ID" value="EEA04761.1"/>
    <property type="molecule type" value="Genomic_DNA"/>
</dbReference>
<feature type="domain" description="Amino acid transporter transmembrane" evidence="6">
    <location>
        <begin position="176"/>
        <end position="510"/>
    </location>
</feature>
<feature type="transmembrane region" description="Helical" evidence="5">
    <location>
        <begin position="175"/>
        <end position="195"/>
    </location>
</feature>
<dbReference type="OMA" id="IARSCTQ"/>
<keyword evidence="2 5" id="KW-0812">Transmembrane</keyword>
<keyword evidence="8" id="KW-1185">Reference proteome</keyword>
<feature type="transmembrane region" description="Helical" evidence="5">
    <location>
        <begin position="18"/>
        <end position="36"/>
    </location>
</feature>
<dbReference type="PANTHER" id="PTHR22950">
    <property type="entry name" value="AMINO ACID TRANSPORTER"/>
    <property type="match status" value="1"/>
</dbReference>
<dbReference type="InterPro" id="IPR013057">
    <property type="entry name" value="AA_transpt_TM"/>
</dbReference>
<proteinExistence type="predicted"/>
<feature type="transmembrane region" description="Helical" evidence="5">
    <location>
        <begin position="132"/>
        <end position="155"/>
    </location>
</feature>
<keyword evidence="3 5" id="KW-1133">Transmembrane helix</keyword>
<evidence type="ECO:0000313" key="7">
    <source>
        <dbReference type="EMBL" id="EEA04761.1"/>
    </source>
</evidence>
<dbReference type="OrthoDB" id="28208at2759"/>
<dbReference type="Pfam" id="PF01490">
    <property type="entry name" value="Aa_trans"/>
    <property type="match status" value="1"/>
</dbReference>
<dbReference type="GO" id="GO:0016020">
    <property type="term" value="C:membrane"/>
    <property type="evidence" value="ECO:0007669"/>
    <property type="project" value="UniProtKB-SubCell"/>
</dbReference>
<dbReference type="GO" id="GO:0015179">
    <property type="term" value="F:L-amino acid transmembrane transporter activity"/>
    <property type="evidence" value="ECO:0007669"/>
    <property type="project" value="TreeGrafter"/>
</dbReference>
<keyword evidence="4 5" id="KW-0472">Membrane</keyword>
<dbReference type="GeneID" id="6994238"/>
<dbReference type="RefSeq" id="XP_002139110.1">
    <property type="nucleotide sequence ID" value="XM_002139074.1"/>
</dbReference>
<accession>B6A970</accession>
<feature type="transmembrane region" description="Helical" evidence="5">
    <location>
        <begin position="254"/>
        <end position="273"/>
    </location>
</feature>
<feature type="transmembrane region" description="Helical" evidence="5">
    <location>
        <begin position="43"/>
        <end position="65"/>
    </location>
</feature>